<comment type="caution">
    <text evidence="1">The sequence shown here is derived from an EMBL/GenBank/DDBJ whole genome shotgun (WGS) entry which is preliminary data.</text>
</comment>
<sequence>MSKPTIFLLGTNHFSNHDNGDLIQMKTDDMLSEKRQQHIQEVIGCLKEFRPTKVAIEWPKELQPEYDKQYHAYLNDDFQLSQNKSHQIGFRLAKEMRHDTIFAVDWNKEIEGVPNIGTWTKENPSEHFDKLLQVGKQETSEIAKYFATHTIREFLVYLNKEERIQATQQFYAQLMLLGREEEPVGAQWTANYWHYRNMLIYKNIMELITSNEERIFVLYGAGHLPLLLQFLRESNLCHVEVASNYLI</sequence>
<gene>
    <name evidence="1" type="ORF">GCM10007140_20170</name>
</gene>
<evidence type="ECO:0000313" key="1">
    <source>
        <dbReference type="EMBL" id="GGE70188.1"/>
    </source>
</evidence>
<dbReference type="RefSeq" id="WP_188388234.1">
    <property type="nucleotide sequence ID" value="NZ_BMFK01000001.1"/>
</dbReference>
<reference evidence="1" key="2">
    <citation type="submission" date="2020-09" db="EMBL/GenBank/DDBJ databases">
        <authorList>
            <person name="Sun Q."/>
            <person name="Zhou Y."/>
        </authorList>
    </citation>
    <scope>NUCLEOTIDE SEQUENCE</scope>
    <source>
        <strain evidence="1">CGMCC 1.12698</strain>
    </source>
</reference>
<protein>
    <submittedName>
        <fullName evidence="1">Uncharacterized protein</fullName>
    </submittedName>
</protein>
<evidence type="ECO:0000313" key="2">
    <source>
        <dbReference type="Proteomes" id="UP000605259"/>
    </source>
</evidence>
<dbReference type="Pfam" id="PF18950">
    <property type="entry name" value="DUF5694"/>
    <property type="match status" value="1"/>
</dbReference>
<dbReference type="Proteomes" id="UP000605259">
    <property type="component" value="Unassembled WGS sequence"/>
</dbReference>
<reference evidence="1" key="1">
    <citation type="journal article" date="2014" name="Int. J. Syst. Evol. Microbiol.">
        <title>Complete genome sequence of Corynebacterium casei LMG S-19264T (=DSM 44701T), isolated from a smear-ripened cheese.</title>
        <authorList>
            <consortium name="US DOE Joint Genome Institute (JGI-PGF)"/>
            <person name="Walter F."/>
            <person name="Albersmeier A."/>
            <person name="Kalinowski J."/>
            <person name="Ruckert C."/>
        </authorList>
    </citation>
    <scope>NUCLEOTIDE SEQUENCE</scope>
    <source>
        <strain evidence="1">CGMCC 1.12698</strain>
    </source>
</reference>
<organism evidence="1 2">
    <name type="scientific">Priestia taiwanensis</name>
    <dbReference type="NCBI Taxonomy" id="1347902"/>
    <lineage>
        <taxon>Bacteria</taxon>
        <taxon>Bacillati</taxon>
        <taxon>Bacillota</taxon>
        <taxon>Bacilli</taxon>
        <taxon>Bacillales</taxon>
        <taxon>Bacillaceae</taxon>
        <taxon>Priestia</taxon>
    </lineage>
</organism>
<dbReference type="InterPro" id="IPR043749">
    <property type="entry name" value="DUF5694"/>
</dbReference>
<proteinExistence type="predicted"/>
<name>A0A917AS25_9BACI</name>
<dbReference type="AlphaFoldDB" id="A0A917AS25"/>
<keyword evidence="2" id="KW-1185">Reference proteome</keyword>
<accession>A0A917AS25</accession>
<dbReference type="EMBL" id="BMFK01000001">
    <property type="protein sequence ID" value="GGE70188.1"/>
    <property type="molecule type" value="Genomic_DNA"/>
</dbReference>